<evidence type="ECO:0000313" key="2">
    <source>
        <dbReference type="EMBL" id="GBP81582.1"/>
    </source>
</evidence>
<evidence type="ECO:0000313" key="3">
    <source>
        <dbReference type="Proteomes" id="UP000299102"/>
    </source>
</evidence>
<dbReference type="OrthoDB" id="6085115at2759"/>
<gene>
    <name evidence="2" type="ORF">EVAR_52482_1</name>
</gene>
<sequence>MVSICLYVCVCVRACVRAYVRAENPYGTHERSIKLVQYPVIDTLKPVNGTTFRWTITSHLPLEQIELNIKERSEKNWGNVSIPVPEVTNHSYDVEYVMSTDSYRPGNYSATIRAKNSAEWRESEDAQEIELGKCY</sequence>
<evidence type="ECO:0000256" key="1">
    <source>
        <dbReference type="SAM" id="SignalP"/>
    </source>
</evidence>
<keyword evidence="1" id="KW-0732">Signal</keyword>
<protein>
    <submittedName>
        <fullName evidence="2">Uncharacterized protein</fullName>
    </submittedName>
</protein>
<feature type="chain" id="PRO_5020031705" evidence="1">
    <location>
        <begin position="23"/>
        <end position="135"/>
    </location>
</feature>
<proteinExistence type="predicted"/>
<dbReference type="AlphaFoldDB" id="A0A4C1Z2X1"/>
<accession>A0A4C1Z2X1</accession>
<reference evidence="2 3" key="1">
    <citation type="journal article" date="2019" name="Commun. Biol.">
        <title>The bagworm genome reveals a unique fibroin gene that provides high tensile strength.</title>
        <authorList>
            <person name="Kono N."/>
            <person name="Nakamura H."/>
            <person name="Ohtoshi R."/>
            <person name="Tomita M."/>
            <person name="Numata K."/>
            <person name="Arakawa K."/>
        </authorList>
    </citation>
    <scope>NUCLEOTIDE SEQUENCE [LARGE SCALE GENOMIC DNA]</scope>
</reference>
<comment type="caution">
    <text evidence="2">The sequence shown here is derived from an EMBL/GenBank/DDBJ whole genome shotgun (WGS) entry which is preliminary data.</text>
</comment>
<dbReference type="EMBL" id="BGZK01001518">
    <property type="protein sequence ID" value="GBP81582.1"/>
    <property type="molecule type" value="Genomic_DNA"/>
</dbReference>
<organism evidence="2 3">
    <name type="scientific">Eumeta variegata</name>
    <name type="common">Bagworm moth</name>
    <name type="synonym">Eumeta japonica</name>
    <dbReference type="NCBI Taxonomy" id="151549"/>
    <lineage>
        <taxon>Eukaryota</taxon>
        <taxon>Metazoa</taxon>
        <taxon>Ecdysozoa</taxon>
        <taxon>Arthropoda</taxon>
        <taxon>Hexapoda</taxon>
        <taxon>Insecta</taxon>
        <taxon>Pterygota</taxon>
        <taxon>Neoptera</taxon>
        <taxon>Endopterygota</taxon>
        <taxon>Lepidoptera</taxon>
        <taxon>Glossata</taxon>
        <taxon>Ditrysia</taxon>
        <taxon>Tineoidea</taxon>
        <taxon>Psychidae</taxon>
        <taxon>Oiketicinae</taxon>
        <taxon>Eumeta</taxon>
    </lineage>
</organism>
<name>A0A4C1Z2X1_EUMVA</name>
<keyword evidence="3" id="KW-1185">Reference proteome</keyword>
<feature type="signal peptide" evidence="1">
    <location>
        <begin position="1"/>
        <end position="22"/>
    </location>
</feature>
<dbReference type="Proteomes" id="UP000299102">
    <property type="component" value="Unassembled WGS sequence"/>
</dbReference>